<dbReference type="EMBL" id="CYRX01000031">
    <property type="protein sequence ID" value="CUH61301.1"/>
    <property type="molecule type" value="Genomic_DNA"/>
</dbReference>
<organism evidence="2 3">
    <name type="scientific">Thalassobacter stenotrophicus</name>
    <dbReference type="NCBI Taxonomy" id="266809"/>
    <lineage>
        <taxon>Bacteria</taxon>
        <taxon>Pseudomonadati</taxon>
        <taxon>Pseudomonadota</taxon>
        <taxon>Alphaproteobacteria</taxon>
        <taxon>Rhodobacterales</taxon>
        <taxon>Roseobacteraceae</taxon>
        <taxon>Thalassobacter</taxon>
    </lineage>
</organism>
<feature type="transmembrane region" description="Helical" evidence="1">
    <location>
        <begin position="79"/>
        <end position="97"/>
    </location>
</feature>
<name>A0A0P1F1D2_9RHOB</name>
<proteinExistence type="predicted"/>
<keyword evidence="1" id="KW-1133">Transmembrane helix</keyword>
<evidence type="ECO:0000313" key="2">
    <source>
        <dbReference type="EMBL" id="CUH61301.1"/>
    </source>
</evidence>
<feature type="transmembrane region" description="Helical" evidence="1">
    <location>
        <begin position="7"/>
        <end position="27"/>
    </location>
</feature>
<sequence>MERFHYWFMGLVTVFYGVAVLIDYAAVQYNLPAYYEAFTPEQQEWFATLPPWFDAVWATQVVLALLGGAALVLLNRAAVWLFGLSFVLNSGMTLWVLVLSDPSMVDVAGWVGCALMTGSLALTLLFWLYARGEKQSPTGLL</sequence>
<feature type="transmembrane region" description="Helical" evidence="1">
    <location>
        <begin position="55"/>
        <end position="74"/>
    </location>
</feature>
<dbReference type="RefSeq" id="WP_058124074.1">
    <property type="nucleotide sequence ID" value="NZ_CYRX01000031.1"/>
</dbReference>
<dbReference type="Proteomes" id="UP000051298">
    <property type="component" value="Unassembled WGS sequence"/>
</dbReference>
<evidence type="ECO:0000313" key="3">
    <source>
        <dbReference type="Proteomes" id="UP000051298"/>
    </source>
</evidence>
<feature type="transmembrane region" description="Helical" evidence="1">
    <location>
        <begin position="109"/>
        <end position="130"/>
    </location>
</feature>
<keyword evidence="1" id="KW-0812">Transmembrane</keyword>
<protein>
    <recommendedName>
        <fullName evidence="4">DoxX</fullName>
    </recommendedName>
</protein>
<reference evidence="2 3" key="1">
    <citation type="submission" date="2015-09" db="EMBL/GenBank/DDBJ databases">
        <authorList>
            <consortium name="Swine Surveillance"/>
        </authorList>
    </citation>
    <scope>NUCLEOTIDE SEQUENCE [LARGE SCALE GENOMIC DNA]</scope>
    <source>
        <strain evidence="2 3">CECT 5294</strain>
    </source>
</reference>
<keyword evidence="1" id="KW-0472">Membrane</keyword>
<accession>A0A0P1F1D2</accession>
<evidence type="ECO:0008006" key="4">
    <source>
        <dbReference type="Google" id="ProtNLM"/>
    </source>
</evidence>
<dbReference type="AlphaFoldDB" id="A0A0P1F1D2"/>
<gene>
    <name evidence="2" type="ORF">THS5294_02605</name>
</gene>
<evidence type="ECO:0000256" key="1">
    <source>
        <dbReference type="SAM" id="Phobius"/>
    </source>
</evidence>